<protein>
    <submittedName>
        <fullName evidence="1">Uncharacterized protein DUF4270</fullName>
    </submittedName>
</protein>
<proteinExistence type="predicted"/>
<dbReference type="Proteomes" id="UP000240572">
    <property type="component" value="Unassembled WGS sequence"/>
</dbReference>
<sequence>MKTTFNSSLKAFTLCAGFFSLVACREKSVTKPGRLIPDIDNIHTFGLNESFFTPNLAVTQYDSLITNDSTYFYAGIGKISDDPFFGSSESGLFVQFIPSISFTQFPTDVVVDSASICLPYVSNVYGDTSRTASNVINLSVYRVTDDNFKRGTGLPYYAFTDFTHNTTPIGGGSFDYKSTFDTIRTPIDTIAGQMRIPLNQSFINELVTADTSKYSSTAAFLSFVKGFYIAPTPGSSPLQRRVSYVSLNGNTTNTTARIDFYVHNTTTGSPRKITFPFNYTNCAFSNRIVRNRLSTTSDKYVGSTNATTRDSIIIQGYPGFYSEITIKNIDQIPPSVINKAELILTCMPLGLDNYYTGPTQLVPMGVNPDGTRYTLADLLTNAGSPSANGYTFVDGKPRDVTINGTKYTQYSINFPRELQLALNAGKKELKLRISSSTATIGAYRMVAGGLNGAADTKLRLDVIYTKTN</sequence>
<dbReference type="EMBL" id="PYGD01000004">
    <property type="protein sequence ID" value="PSK91911.1"/>
    <property type="molecule type" value="Genomic_DNA"/>
</dbReference>
<keyword evidence="2" id="KW-1185">Reference proteome</keyword>
<dbReference type="AlphaFoldDB" id="A0A2P8D3X0"/>
<accession>A0A2P8D3X0</accession>
<gene>
    <name evidence="1" type="ORF">B0I18_1045</name>
</gene>
<reference evidence="1 2" key="1">
    <citation type="submission" date="2018-03" db="EMBL/GenBank/DDBJ databases">
        <title>Genomic Encyclopedia of Type Strains, Phase III (KMG-III): the genomes of soil and plant-associated and newly described type strains.</title>
        <authorList>
            <person name="Whitman W."/>
        </authorList>
    </citation>
    <scope>NUCLEOTIDE SEQUENCE [LARGE SCALE GENOMIC DNA]</scope>
    <source>
        <strain evidence="1 2">CGMCC 1.12700</strain>
    </source>
</reference>
<name>A0A2P8D3X0_9BACT</name>
<dbReference type="Pfam" id="PF14092">
    <property type="entry name" value="DUF4270"/>
    <property type="match status" value="1"/>
</dbReference>
<dbReference type="InterPro" id="IPR025366">
    <property type="entry name" value="DUF4270"/>
</dbReference>
<evidence type="ECO:0000313" key="1">
    <source>
        <dbReference type="EMBL" id="PSK91911.1"/>
    </source>
</evidence>
<organism evidence="1 2">
    <name type="scientific">Taibaiella chishuiensis</name>
    <dbReference type="NCBI Taxonomy" id="1434707"/>
    <lineage>
        <taxon>Bacteria</taxon>
        <taxon>Pseudomonadati</taxon>
        <taxon>Bacteroidota</taxon>
        <taxon>Chitinophagia</taxon>
        <taxon>Chitinophagales</taxon>
        <taxon>Chitinophagaceae</taxon>
        <taxon>Taibaiella</taxon>
    </lineage>
</organism>
<evidence type="ECO:0000313" key="2">
    <source>
        <dbReference type="Proteomes" id="UP000240572"/>
    </source>
</evidence>
<comment type="caution">
    <text evidence="1">The sequence shown here is derived from an EMBL/GenBank/DDBJ whole genome shotgun (WGS) entry which is preliminary data.</text>
</comment>
<dbReference type="PROSITE" id="PS51257">
    <property type="entry name" value="PROKAR_LIPOPROTEIN"/>
    <property type="match status" value="1"/>
</dbReference>